<organism evidence="5">
    <name type="scientific">marine sediment metagenome</name>
    <dbReference type="NCBI Taxonomy" id="412755"/>
    <lineage>
        <taxon>unclassified sequences</taxon>
        <taxon>metagenomes</taxon>
        <taxon>ecological metagenomes</taxon>
    </lineage>
</organism>
<accession>X1LAS8</accession>
<dbReference type="InterPro" id="IPR044666">
    <property type="entry name" value="Cyclophilin_A-like"/>
</dbReference>
<gene>
    <name evidence="5" type="ORF">S06H3_18675</name>
</gene>
<name>X1LAS8_9ZZZZ</name>
<evidence type="ECO:0000259" key="4">
    <source>
        <dbReference type="PROSITE" id="PS50072"/>
    </source>
</evidence>
<comment type="caution">
    <text evidence="5">The sequence shown here is derived from an EMBL/GenBank/DDBJ whole genome shotgun (WGS) entry which is preliminary data.</text>
</comment>
<dbReference type="PROSITE" id="PS00170">
    <property type="entry name" value="CSA_PPIASE_1"/>
    <property type="match status" value="1"/>
</dbReference>
<dbReference type="PANTHER" id="PTHR45625:SF4">
    <property type="entry name" value="PEPTIDYLPROLYL ISOMERASE DOMAIN AND WD REPEAT-CONTAINING PROTEIN 1"/>
    <property type="match status" value="1"/>
</dbReference>
<evidence type="ECO:0000256" key="3">
    <source>
        <dbReference type="ARBA" id="ARBA00023235"/>
    </source>
</evidence>
<dbReference type="GO" id="GO:0003755">
    <property type="term" value="F:peptidyl-prolyl cis-trans isomerase activity"/>
    <property type="evidence" value="ECO:0007669"/>
    <property type="project" value="UniProtKB-KW"/>
</dbReference>
<keyword evidence="3" id="KW-0413">Isomerase</keyword>
<dbReference type="PROSITE" id="PS50072">
    <property type="entry name" value="CSA_PPIASE_2"/>
    <property type="match status" value="1"/>
</dbReference>
<dbReference type="Pfam" id="PF00160">
    <property type="entry name" value="Pro_isomerase"/>
    <property type="match status" value="1"/>
</dbReference>
<feature type="domain" description="PPIase cyclophilin-type" evidence="4">
    <location>
        <begin position="40"/>
        <end position="142"/>
    </location>
</feature>
<reference evidence="5" key="1">
    <citation type="journal article" date="2014" name="Front. Microbiol.">
        <title>High frequency of phylogenetically diverse reductive dehalogenase-homologous genes in deep subseafloor sedimentary metagenomes.</title>
        <authorList>
            <person name="Kawai M."/>
            <person name="Futagami T."/>
            <person name="Toyoda A."/>
            <person name="Takaki Y."/>
            <person name="Nishi S."/>
            <person name="Hori S."/>
            <person name="Arai W."/>
            <person name="Tsubouchi T."/>
            <person name="Morono Y."/>
            <person name="Uchiyama I."/>
            <person name="Ito T."/>
            <person name="Fujiyama A."/>
            <person name="Inagaki F."/>
            <person name="Takami H."/>
        </authorList>
    </citation>
    <scope>NUCLEOTIDE SEQUENCE</scope>
    <source>
        <strain evidence="5">Expedition CK06-06</strain>
    </source>
</reference>
<dbReference type="GO" id="GO:0006457">
    <property type="term" value="P:protein folding"/>
    <property type="evidence" value="ECO:0007669"/>
    <property type="project" value="InterPro"/>
</dbReference>
<evidence type="ECO:0000256" key="2">
    <source>
        <dbReference type="ARBA" id="ARBA00023110"/>
    </source>
</evidence>
<dbReference type="AlphaFoldDB" id="X1LAS8"/>
<protein>
    <recommendedName>
        <fullName evidence="1">peptidylprolyl isomerase</fullName>
        <ecNumber evidence="1">5.2.1.8</ecNumber>
    </recommendedName>
</protein>
<dbReference type="InterPro" id="IPR002130">
    <property type="entry name" value="Cyclophilin-type_PPIase_dom"/>
</dbReference>
<dbReference type="Gene3D" id="2.40.100.10">
    <property type="entry name" value="Cyclophilin-like"/>
    <property type="match status" value="1"/>
</dbReference>
<feature type="non-terminal residue" evidence="5">
    <location>
        <position position="151"/>
    </location>
</feature>
<proteinExistence type="predicted"/>
<evidence type="ECO:0000313" key="5">
    <source>
        <dbReference type="EMBL" id="GAI16427.1"/>
    </source>
</evidence>
<dbReference type="PANTHER" id="PTHR45625">
    <property type="entry name" value="PEPTIDYL-PROLYL CIS-TRANS ISOMERASE-RELATED"/>
    <property type="match status" value="1"/>
</dbReference>
<dbReference type="SUPFAM" id="SSF50891">
    <property type="entry name" value="Cyclophilin-like"/>
    <property type="match status" value="1"/>
</dbReference>
<dbReference type="InterPro" id="IPR029000">
    <property type="entry name" value="Cyclophilin-like_dom_sf"/>
</dbReference>
<dbReference type="InterPro" id="IPR020892">
    <property type="entry name" value="Cyclophilin-type_PPIase_CS"/>
</dbReference>
<keyword evidence="2" id="KW-0697">Rotamase</keyword>
<evidence type="ECO:0000256" key="1">
    <source>
        <dbReference type="ARBA" id="ARBA00013194"/>
    </source>
</evidence>
<sequence>MKKSVILFILIISLVNSSCFFSSLFKRNKETIVLINTGFGDIKVKLYKETPLHRENFIKLVSDKFYDSLLFHRVIKGFMIQGGDPDSKNAPADAILGNGGPGYTIPAEFNSKYFHKKGAIAAARRGDDVNPGKESSGSQFYIVQGKVFTNA</sequence>
<dbReference type="EMBL" id="BARV01009474">
    <property type="protein sequence ID" value="GAI16427.1"/>
    <property type="molecule type" value="Genomic_DNA"/>
</dbReference>
<dbReference type="PRINTS" id="PR00153">
    <property type="entry name" value="CSAPPISMRASE"/>
</dbReference>
<dbReference type="EC" id="5.2.1.8" evidence="1"/>
<dbReference type="CDD" id="cd00317">
    <property type="entry name" value="cyclophilin"/>
    <property type="match status" value="1"/>
</dbReference>